<protein>
    <recommendedName>
        <fullName evidence="9">Ankyrin repeat and SAM domain-containing protein 1A</fullName>
    </recommendedName>
</protein>
<evidence type="ECO:0000259" key="6">
    <source>
        <dbReference type="PROSITE" id="PS50105"/>
    </source>
</evidence>
<feature type="repeat" description="ANK" evidence="3">
    <location>
        <begin position="221"/>
        <end position="253"/>
    </location>
</feature>
<feature type="domain" description="PID" evidence="5">
    <location>
        <begin position="1024"/>
        <end position="1152"/>
    </location>
</feature>
<dbReference type="SMART" id="SM00462">
    <property type="entry name" value="PTB"/>
    <property type="match status" value="1"/>
</dbReference>
<dbReference type="EMBL" id="JAVRJZ010000012">
    <property type="protein sequence ID" value="KAK2715557.1"/>
    <property type="molecule type" value="Genomic_DNA"/>
</dbReference>
<evidence type="ECO:0000256" key="2">
    <source>
        <dbReference type="ARBA" id="ARBA00023043"/>
    </source>
</evidence>
<sequence>MVKEKGLIEASRSGNITQAEKLLLKWKKVGPLASLRRSYDINVKDPGGYTSLHHAALNGYRDIVNLLLCNGASPNVIDSKGSSPLHLAAWAGHAEVVKLLLTFGHRVTLVNLSNADGDTPLHYASQFGHTQCCQVLLKYAADPAIKNAKGEAPLDLAAFYGRLETVEAILRTHPELMNVYQHNSPSDVFRSTPIHLACRNGHKAVVDLLVAAGIPVSILTSVGTALHEAALFGKVDVAKRLIELGIDISAVNSSGENVDTLLKVLGTPAADQILSYIQGCDCLVQIVPEKTQCVEASEIFSPGSQYENILIPEQVSKKKKHNRSSSVEILLDHDSGCAEIDISLKPAAEDIPRRHHKSFSSADSYKWSNVSENSRLHHANKGSNAEITLDCQEGGQITRGSRAYSSLNCGGMKELKNSSVERRSLDTLHTDAVPRRTTAKAPQKPPRKVNTSESDHMNRRTAYELIYLAHSGAIDGITTVKSFDYSDSSRMISSCFDSIDYPSSIPESDCQGMINKNIGIRPIYTSEVILDTTISNFDESHCTSTSSFFYAPKSNKPVPLPRKYLNRSYENVLDGGSSTPSSTQLSTPEHPPPPPYCAEKDILAQLPKRKSRDIETETDMPLDLSRDDSLSCYYPEWSSRCNSEASINAECVEEYITDSPFEGLVRCSIGRIESIADTLSFPTPSGMSHSPSKVESGTNTDLSRRSKLNRDNSLTILSPFDEQDEWAKITEILGTFGEKLGRDSLLMKDIQKEFQDRLGVSDDCDENQKPLTEVGSWLRDLGLKEYEELLVQNGFDDLRFLGSGLLEEDVLLEIGVVNSAHRHAIASAASQLTADFIKPLPSSVEQWLASLNLSQYIDNFKNNLCCDMDKVVKLWEIELVTVLEIVKYGHIRRILFSLDSQNRFQFKALDNKTSLNNDTNQRISDGGLSELGLSVEKLKDEIIKRLPEETSRKSFGTLGKNTLGKRKNRPAPLPPVDPGKKDRENLNIDELSIRGPKDLLIGFSAQGISEWKHSVSSIVKGEPQYLVEYLGTTRLIELKGTESTKCSIEKLKKKYANKKDTSRMVLLKVSIQGVSFSHPDYEEAICEHAIRNIHCACQDADDMTHFAYITEDRRGSGDHFCQVFRAATLEIATEIIMTLGQAFEVAFQLALKDGKIRCHLRSKSVHEISQYSTYRGHERSQSDNILIATSLRPTTNIEYV</sequence>
<keyword evidence="1" id="KW-0677">Repeat</keyword>
<accession>A0AA88L7L4</accession>
<feature type="repeat" description="ANK" evidence="3">
    <location>
        <begin position="116"/>
        <end position="148"/>
    </location>
</feature>
<dbReference type="Pfam" id="PF00536">
    <property type="entry name" value="SAM_1"/>
    <property type="match status" value="2"/>
</dbReference>
<feature type="region of interest" description="Disordered" evidence="4">
    <location>
        <begin position="418"/>
        <end position="456"/>
    </location>
</feature>
<dbReference type="Gene3D" id="1.10.150.50">
    <property type="entry name" value="Transcription Factor, Ets-1"/>
    <property type="match status" value="2"/>
</dbReference>
<evidence type="ECO:0000313" key="7">
    <source>
        <dbReference type="EMBL" id="KAK2715556.1"/>
    </source>
</evidence>
<feature type="compositionally biased region" description="Low complexity" evidence="4">
    <location>
        <begin position="577"/>
        <end position="588"/>
    </location>
</feature>
<dbReference type="EMBL" id="JAVRJZ010000012">
    <property type="protein sequence ID" value="KAK2715556.1"/>
    <property type="molecule type" value="Genomic_DNA"/>
</dbReference>
<feature type="compositionally biased region" description="Polar residues" evidence="4">
    <location>
        <begin position="680"/>
        <end position="701"/>
    </location>
</feature>
<feature type="repeat" description="ANK" evidence="3">
    <location>
        <begin position="47"/>
        <end position="79"/>
    </location>
</feature>
<feature type="domain" description="SAM" evidence="6">
    <location>
        <begin position="843"/>
        <end position="904"/>
    </location>
</feature>
<dbReference type="GO" id="GO:0005829">
    <property type="term" value="C:cytosol"/>
    <property type="evidence" value="ECO:0007669"/>
    <property type="project" value="TreeGrafter"/>
</dbReference>
<dbReference type="InterPro" id="IPR011993">
    <property type="entry name" value="PH-like_dom_sf"/>
</dbReference>
<feature type="region of interest" description="Disordered" evidence="4">
    <location>
        <begin position="571"/>
        <end position="596"/>
    </location>
</feature>
<reference evidence="7" key="1">
    <citation type="submission" date="2023-07" db="EMBL/GenBank/DDBJ databases">
        <title>Chromosome-level genome assembly of Artemia franciscana.</title>
        <authorList>
            <person name="Jo E."/>
        </authorList>
    </citation>
    <scope>NUCLEOTIDE SEQUENCE</scope>
    <source>
        <tissue evidence="7">Whole body</tissue>
    </source>
</reference>
<comment type="caution">
    <text evidence="7">The sequence shown here is derived from an EMBL/GenBank/DDBJ whole genome shotgun (WGS) entry which is preliminary data.</text>
</comment>
<dbReference type="SUPFAM" id="SSF48403">
    <property type="entry name" value="Ankyrin repeat"/>
    <property type="match status" value="1"/>
</dbReference>
<name>A0AA88L7L4_ARTSF</name>
<evidence type="ECO:0000256" key="1">
    <source>
        <dbReference type="ARBA" id="ARBA00022737"/>
    </source>
</evidence>
<dbReference type="InterPro" id="IPR006020">
    <property type="entry name" value="PTB/PI_dom"/>
</dbReference>
<dbReference type="PROSITE" id="PS50105">
    <property type="entry name" value="SAM_DOMAIN"/>
    <property type="match status" value="2"/>
</dbReference>
<dbReference type="Gene3D" id="1.25.40.20">
    <property type="entry name" value="Ankyrin repeat-containing domain"/>
    <property type="match status" value="2"/>
</dbReference>
<dbReference type="InterPro" id="IPR002110">
    <property type="entry name" value="Ankyrin_rpt"/>
</dbReference>
<organism evidence="7 8">
    <name type="scientific">Artemia franciscana</name>
    <name type="common">Brine shrimp</name>
    <name type="synonym">Artemia sanfranciscana</name>
    <dbReference type="NCBI Taxonomy" id="6661"/>
    <lineage>
        <taxon>Eukaryota</taxon>
        <taxon>Metazoa</taxon>
        <taxon>Ecdysozoa</taxon>
        <taxon>Arthropoda</taxon>
        <taxon>Crustacea</taxon>
        <taxon>Branchiopoda</taxon>
        <taxon>Anostraca</taxon>
        <taxon>Artemiidae</taxon>
        <taxon>Artemia</taxon>
    </lineage>
</organism>
<dbReference type="PANTHER" id="PTHR24174">
    <property type="entry name" value="ANKYRIN REPEAT AND STERILE ALPHA MOTIF DOMAIN-CONTAINING PROTEIN 1"/>
    <property type="match status" value="1"/>
</dbReference>
<evidence type="ECO:0000256" key="3">
    <source>
        <dbReference type="PROSITE-ProRule" id="PRU00023"/>
    </source>
</evidence>
<dbReference type="SUPFAM" id="SSF47769">
    <property type="entry name" value="SAM/Pointed domain"/>
    <property type="match status" value="2"/>
</dbReference>
<dbReference type="Gene3D" id="2.30.29.30">
    <property type="entry name" value="Pleckstrin-homology domain (PH domain)/Phosphotyrosine-binding domain (PTB)"/>
    <property type="match status" value="1"/>
</dbReference>
<dbReference type="InterPro" id="IPR013761">
    <property type="entry name" value="SAM/pointed_sf"/>
</dbReference>
<feature type="repeat" description="ANK" evidence="3">
    <location>
        <begin position="80"/>
        <end position="112"/>
    </location>
</feature>
<gene>
    <name evidence="7" type="ORF">QYM36_010219</name>
</gene>
<feature type="compositionally biased region" description="Basic and acidic residues" evidence="4">
    <location>
        <begin position="418"/>
        <end position="434"/>
    </location>
</feature>
<evidence type="ECO:0000256" key="4">
    <source>
        <dbReference type="SAM" id="MobiDB-lite"/>
    </source>
</evidence>
<keyword evidence="2 3" id="KW-0040">ANK repeat</keyword>
<dbReference type="PROSITE" id="PS50297">
    <property type="entry name" value="ANK_REP_REGION"/>
    <property type="match status" value="5"/>
</dbReference>
<feature type="domain" description="SAM" evidence="6">
    <location>
        <begin position="769"/>
        <end position="835"/>
    </location>
</feature>
<feature type="region of interest" description="Disordered" evidence="4">
    <location>
        <begin position="680"/>
        <end position="705"/>
    </location>
</feature>
<dbReference type="SMART" id="SM00248">
    <property type="entry name" value="ANK"/>
    <property type="match status" value="6"/>
</dbReference>
<dbReference type="InterPro" id="IPR036770">
    <property type="entry name" value="Ankyrin_rpt-contain_sf"/>
</dbReference>
<dbReference type="PANTHER" id="PTHR24174:SF1">
    <property type="entry name" value="IP14385P"/>
    <property type="match status" value="1"/>
</dbReference>
<evidence type="ECO:0008006" key="9">
    <source>
        <dbReference type="Google" id="ProtNLM"/>
    </source>
</evidence>
<dbReference type="SUPFAM" id="SSF50729">
    <property type="entry name" value="PH domain-like"/>
    <property type="match status" value="1"/>
</dbReference>
<evidence type="ECO:0000259" key="5">
    <source>
        <dbReference type="PROSITE" id="PS01179"/>
    </source>
</evidence>
<dbReference type="Pfam" id="PF00023">
    <property type="entry name" value="Ank"/>
    <property type="match status" value="1"/>
</dbReference>
<dbReference type="InterPro" id="IPR001660">
    <property type="entry name" value="SAM"/>
</dbReference>
<proteinExistence type="predicted"/>
<dbReference type="Pfam" id="PF00640">
    <property type="entry name" value="PID"/>
    <property type="match status" value="1"/>
</dbReference>
<dbReference type="Pfam" id="PF12796">
    <property type="entry name" value="Ank_2"/>
    <property type="match status" value="2"/>
</dbReference>
<dbReference type="AlphaFoldDB" id="A0AA88L7L4"/>
<dbReference type="SMART" id="SM00454">
    <property type="entry name" value="SAM"/>
    <property type="match status" value="2"/>
</dbReference>
<evidence type="ECO:0000313" key="8">
    <source>
        <dbReference type="Proteomes" id="UP001187531"/>
    </source>
</evidence>
<dbReference type="InterPro" id="IPR033635">
    <property type="entry name" value="ANKS1/Caskin"/>
</dbReference>
<feature type="repeat" description="ANK" evidence="3">
    <location>
        <begin position="189"/>
        <end position="221"/>
    </location>
</feature>
<keyword evidence="8" id="KW-1185">Reference proteome</keyword>
<dbReference type="PROSITE" id="PS01179">
    <property type="entry name" value="PID"/>
    <property type="match status" value="1"/>
</dbReference>
<dbReference type="PROSITE" id="PS50088">
    <property type="entry name" value="ANK_REPEAT"/>
    <property type="match status" value="5"/>
</dbReference>
<dbReference type="Proteomes" id="UP001187531">
    <property type="component" value="Unassembled WGS sequence"/>
</dbReference>
<feature type="region of interest" description="Disordered" evidence="4">
    <location>
        <begin position="953"/>
        <end position="984"/>
    </location>
</feature>